<evidence type="ECO:0000256" key="4">
    <source>
        <dbReference type="PROSITE-ProRule" id="PRU00335"/>
    </source>
</evidence>
<evidence type="ECO:0000313" key="6">
    <source>
        <dbReference type="EMBL" id="SNT75794.1"/>
    </source>
</evidence>
<dbReference type="InterPro" id="IPR054156">
    <property type="entry name" value="YxaF_TetR_C"/>
</dbReference>
<dbReference type="PANTHER" id="PTHR47506:SF1">
    <property type="entry name" value="HTH-TYPE TRANSCRIPTIONAL REGULATOR YJDC"/>
    <property type="match status" value="1"/>
</dbReference>
<dbReference type="Pfam" id="PF21993">
    <property type="entry name" value="TetR_C_13_2"/>
    <property type="match status" value="1"/>
</dbReference>
<dbReference type="InterPro" id="IPR001647">
    <property type="entry name" value="HTH_TetR"/>
</dbReference>
<evidence type="ECO:0000256" key="2">
    <source>
        <dbReference type="ARBA" id="ARBA00023125"/>
    </source>
</evidence>
<dbReference type="InterPro" id="IPR009057">
    <property type="entry name" value="Homeodomain-like_sf"/>
</dbReference>
<name>A0A239PZU6_9PROT</name>
<dbReference type="PROSITE" id="PS50977">
    <property type="entry name" value="HTH_TETR_2"/>
    <property type="match status" value="1"/>
</dbReference>
<dbReference type="AlphaFoldDB" id="A0A239PZU6"/>
<evidence type="ECO:0000256" key="1">
    <source>
        <dbReference type="ARBA" id="ARBA00023015"/>
    </source>
</evidence>
<dbReference type="Pfam" id="PF00440">
    <property type="entry name" value="TetR_N"/>
    <property type="match status" value="1"/>
</dbReference>
<protein>
    <submittedName>
        <fullName evidence="6">Transcriptional regulator, TetR family</fullName>
    </submittedName>
</protein>
<proteinExistence type="predicted"/>
<gene>
    <name evidence="6" type="ORF">SAMN06297382_2906</name>
</gene>
<feature type="domain" description="HTH tetR-type" evidence="5">
    <location>
        <begin position="10"/>
        <end position="70"/>
    </location>
</feature>
<evidence type="ECO:0000259" key="5">
    <source>
        <dbReference type="PROSITE" id="PS50977"/>
    </source>
</evidence>
<evidence type="ECO:0000256" key="3">
    <source>
        <dbReference type="ARBA" id="ARBA00023163"/>
    </source>
</evidence>
<keyword evidence="2 4" id="KW-0238">DNA-binding</keyword>
<dbReference type="Gene3D" id="1.10.357.10">
    <property type="entry name" value="Tetracycline Repressor, domain 2"/>
    <property type="match status" value="1"/>
</dbReference>
<dbReference type="PRINTS" id="PR00455">
    <property type="entry name" value="HTHTETR"/>
</dbReference>
<dbReference type="InterPro" id="IPR036271">
    <property type="entry name" value="Tet_transcr_reg_TetR-rel_C_sf"/>
</dbReference>
<dbReference type="GO" id="GO:0003677">
    <property type="term" value="F:DNA binding"/>
    <property type="evidence" value="ECO:0007669"/>
    <property type="project" value="UniProtKB-UniRule"/>
</dbReference>
<dbReference type="OrthoDB" id="9811084at2"/>
<keyword evidence="3" id="KW-0804">Transcription</keyword>
<dbReference type="SUPFAM" id="SSF48498">
    <property type="entry name" value="Tetracyclin repressor-like, C-terminal domain"/>
    <property type="match status" value="1"/>
</dbReference>
<dbReference type="Proteomes" id="UP000198346">
    <property type="component" value="Unassembled WGS sequence"/>
</dbReference>
<dbReference type="EMBL" id="FZQA01000010">
    <property type="protein sequence ID" value="SNT75794.1"/>
    <property type="molecule type" value="Genomic_DNA"/>
</dbReference>
<keyword evidence="7" id="KW-1185">Reference proteome</keyword>
<dbReference type="PROSITE" id="PS01081">
    <property type="entry name" value="HTH_TETR_1"/>
    <property type="match status" value="1"/>
</dbReference>
<organism evidence="6 7">
    <name type="scientific">Amphiplicatus metriothermophilus</name>
    <dbReference type="NCBI Taxonomy" id="1519374"/>
    <lineage>
        <taxon>Bacteria</taxon>
        <taxon>Pseudomonadati</taxon>
        <taxon>Pseudomonadota</taxon>
        <taxon>Alphaproteobacteria</taxon>
        <taxon>Parvularculales</taxon>
        <taxon>Parvularculaceae</taxon>
        <taxon>Amphiplicatus</taxon>
    </lineage>
</organism>
<reference evidence="6 7" key="1">
    <citation type="submission" date="2017-07" db="EMBL/GenBank/DDBJ databases">
        <authorList>
            <person name="Sun Z.S."/>
            <person name="Albrecht U."/>
            <person name="Echele G."/>
            <person name="Lee C.C."/>
        </authorList>
    </citation>
    <scope>NUCLEOTIDE SEQUENCE [LARGE SCALE GENOMIC DNA]</scope>
    <source>
        <strain evidence="6 7">CGMCC 1.12710</strain>
    </source>
</reference>
<feature type="DNA-binding region" description="H-T-H motif" evidence="4">
    <location>
        <begin position="33"/>
        <end position="52"/>
    </location>
</feature>
<accession>A0A239PZU6</accession>
<evidence type="ECO:0000313" key="7">
    <source>
        <dbReference type="Proteomes" id="UP000198346"/>
    </source>
</evidence>
<keyword evidence="1" id="KW-0805">Transcription regulation</keyword>
<dbReference type="PANTHER" id="PTHR47506">
    <property type="entry name" value="TRANSCRIPTIONAL REGULATORY PROTEIN"/>
    <property type="match status" value="1"/>
</dbReference>
<sequence>MATRKGAKGEETREKILAAAESLILRHGYGGSTIDQVLAETGLTKGAFFHHFRSKADLARAVIERYWENDAALFMGWAERANRLSDDPLERMLIFLKLFEEFLDGLGRPFQGCVFAAYTQESELFDDAMLGYIHSKFEEWLAIFESQLEALIAARPPARPVTARALAELLGSIIEGGFILAKAYDDARWVQRQCAQYREHLELLFRR</sequence>
<dbReference type="SUPFAM" id="SSF46689">
    <property type="entry name" value="Homeodomain-like"/>
    <property type="match status" value="1"/>
</dbReference>
<dbReference type="InterPro" id="IPR023772">
    <property type="entry name" value="DNA-bd_HTH_TetR-type_CS"/>
</dbReference>
<dbReference type="RefSeq" id="WP_089413332.1">
    <property type="nucleotide sequence ID" value="NZ_FZQA01000010.1"/>
</dbReference>